<name>A0A6I6SVC7_9GAMM</name>
<reference evidence="3 4" key="1">
    <citation type="submission" date="2019-01" db="EMBL/GenBank/DDBJ databases">
        <title>Complete genome of a denitifying bacterium Halomons sp. BC-M4-5.</title>
        <authorList>
            <person name="Wang L."/>
            <person name="Shao Z."/>
        </authorList>
    </citation>
    <scope>NUCLEOTIDE SEQUENCE [LARGE SCALE GENOMIC DNA]</scope>
    <source>
        <strain evidence="3 4">BC-M4-5</strain>
    </source>
</reference>
<gene>
    <name evidence="3" type="ORF">EKK97_18555</name>
</gene>
<protein>
    <submittedName>
        <fullName evidence="3">Uncharacterized protein</fullName>
    </submittedName>
</protein>
<evidence type="ECO:0000256" key="1">
    <source>
        <dbReference type="SAM" id="MobiDB-lite"/>
    </source>
</evidence>
<accession>A0A6I6SVC7</accession>
<dbReference type="KEGG" id="htx:EKK97_18555"/>
<feature type="signal peptide" evidence="2">
    <location>
        <begin position="1"/>
        <end position="20"/>
    </location>
</feature>
<dbReference type="RefSeq" id="WP_159554172.1">
    <property type="nucleotide sequence ID" value="NZ_CP035042.1"/>
</dbReference>
<evidence type="ECO:0000313" key="4">
    <source>
        <dbReference type="Proteomes" id="UP000464013"/>
    </source>
</evidence>
<feature type="region of interest" description="Disordered" evidence="1">
    <location>
        <begin position="60"/>
        <end position="83"/>
    </location>
</feature>
<dbReference type="Proteomes" id="UP000464013">
    <property type="component" value="Chromosome"/>
</dbReference>
<dbReference type="OrthoDB" id="8480939at2"/>
<evidence type="ECO:0000256" key="2">
    <source>
        <dbReference type="SAM" id="SignalP"/>
    </source>
</evidence>
<keyword evidence="2" id="KW-0732">Signal</keyword>
<sequence>MIKKLFAAMVLMAFMAPAWAGQCPMLMSEIDEALEDDAKVSQLSEDELARVRELREQGEQYHNDGDHAQSEEALNEAKEILGV</sequence>
<evidence type="ECO:0000313" key="3">
    <source>
        <dbReference type="EMBL" id="QHC51183.1"/>
    </source>
</evidence>
<proteinExistence type="predicted"/>
<feature type="chain" id="PRO_5026021128" evidence="2">
    <location>
        <begin position="21"/>
        <end position="83"/>
    </location>
</feature>
<organism evidence="3 4">
    <name type="scientific">Billgrantia tianxiuensis</name>
    <dbReference type="NCBI Taxonomy" id="2497861"/>
    <lineage>
        <taxon>Bacteria</taxon>
        <taxon>Pseudomonadati</taxon>
        <taxon>Pseudomonadota</taxon>
        <taxon>Gammaproteobacteria</taxon>
        <taxon>Oceanospirillales</taxon>
        <taxon>Halomonadaceae</taxon>
        <taxon>Billgrantia</taxon>
    </lineage>
</organism>
<keyword evidence="4" id="KW-1185">Reference proteome</keyword>
<dbReference type="EMBL" id="CP035042">
    <property type="protein sequence ID" value="QHC51183.1"/>
    <property type="molecule type" value="Genomic_DNA"/>
</dbReference>
<dbReference type="AlphaFoldDB" id="A0A6I6SVC7"/>